<dbReference type="Proteomes" id="UP000254461">
    <property type="component" value="Unassembled WGS sequence"/>
</dbReference>
<sequence>MPLYTQCLNLCFLMATFCPSIAMQAIFGQGRDSYSFNLIGFLRAVLVYYALVLTGIYLLSPPIKAPLGHSDGRLLIIGFILSFVVLFVEVAFLHLSRCWQKKEWLPLVLSFVGTTQKWPQIGYPLVLACCEEITYRLIWFNILWLQWRLPIALVLLITSLCYALNHFLMGRSIFYAKIVTGLIYGSIYYVSQSFWLVLLVHVGGNLWVEGLSHLQSMHKKVVR</sequence>
<proteinExistence type="inferred from homology"/>
<evidence type="ECO:0000256" key="1">
    <source>
        <dbReference type="ARBA" id="ARBA00009067"/>
    </source>
</evidence>
<gene>
    <name evidence="4" type="ORF">NCTC12092_00472</name>
</gene>
<evidence type="ECO:0000313" key="4">
    <source>
        <dbReference type="EMBL" id="SUN45387.1"/>
    </source>
</evidence>
<keyword evidence="2" id="KW-0812">Transmembrane</keyword>
<feature type="transmembrane region" description="Helical" evidence="2">
    <location>
        <begin position="7"/>
        <end position="27"/>
    </location>
</feature>
<evidence type="ECO:0000259" key="3">
    <source>
        <dbReference type="Pfam" id="PF02517"/>
    </source>
</evidence>
<dbReference type="AlphaFoldDB" id="A0A380JN61"/>
<feature type="transmembrane region" description="Helical" evidence="2">
    <location>
        <begin position="72"/>
        <end position="95"/>
    </location>
</feature>
<organism evidence="4 5">
    <name type="scientific">Streptococcus equi subsp. equi</name>
    <dbReference type="NCBI Taxonomy" id="148942"/>
    <lineage>
        <taxon>Bacteria</taxon>
        <taxon>Bacillati</taxon>
        <taxon>Bacillota</taxon>
        <taxon>Bacilli</taxon>
        <taxon>Lactobacillales</taxon>
        <taxon>Streptococcaceae</taxon>
        <taxon>Streptococcus</taxon>
    </lineage>
</organism>
<dbReference type="RefSeq" id="WP_042670187.1">
    <property type="nucleotide sequence ID" value="NZ_UHFF01000002.1"/>
</dbReference>
<dbReference type="GO" id="GO:0004175">
    <property type="term" value="F:endopeptidase activity"/>
    <property type="evidence" value="ECO:0007669"/>
    <property type="project" value="UniProtKB-ARBA"/>
</dbReference>
<dbReference type="InterPro" id="IPR003675">
    <property type="entry name" value="Rce1/LyrA-like_dom"/>
</dbReference>
<feature type="domain" description="CAAX prenyl protease 2/Lysostaphin resistance protein A-like" evidence="3">
    <location>
        <begin position="122"/>
        <end position="206"/>
    </location>
</feature>
<feature type="transmembrane region" description="Helical" evidence="2">
    <location>
        <begin position="147"/>
        <end position="165"/>
    </location>
</feature>
<keyword evidence="2" id="KW-0472">Membrane</keyword>
<dbReference type="Pfam" id="PF02517">
    <property type="entry name" value="Rce1-like"/>
    <property type="match status" value="1"/>
</dbReference>
<keyword evidence="4" id="KW-0378">Hydrolase</keyword>
<comment type="similarity">
    <text evidence="1">Belongs to the UPF0177 family.</text>
</comment>
<reference evidence="4 5" key="1">
    <citation type="submission" date="2018-06" db="EMBL/GenBank/DDBJ databases">
        <authorList>
            <consortium name="Pathogen Informatics"/>
            <person name="Doyle S."/>
        </authorList>
    </citation>
    <scope>NUCLEOTIDE SEQUENCE [LARGE SCALE GENOMIC DNA]</scope>
    <source>
        <strain evidence="4 5">NCTC12092</strain>
    </source>
</reference>
<dbReference type="GO" id="GO:0006508">
    <property type="term" value="P:proteolysis"/>
    <property type="evidence" value="ECO:0007669"/>
    <property type="project" value="UniProtKB-KW"/>
</dbReference>
<evidence type="ECO:0000313" key="5">
    <source>
        <dbReference type="Proteomes" id="UP000254461"/>
    </source>
</evidence>
<keyword evidence="2" id="KW-1133">Transmembrane helix</keyword>
<protein>
    <submittedName>
        <fullName evidence="4">CAAX amino terminal protease family protein</fullName>
    </submittedName>
</protein>
<name>A0A380JN61_9STRE</name>
<dbReference type="EMBL" id="UHFF01000002">
    <property type="protein sequence ID" value="SUN45387.1"/>
    <property type="molecule type" value="Genomic_DNA"/>
</dbReference>
<keyword evidence="4" id="KW-0645">Protease</keyword>
<evidence type="ECO:0000256" key="2">
    <source>
        <dbReference type="SAM" id="Phobius"/>
    </source>
</evidence>
<dbReference type="GO" id="GO:0080120">
    <property type="term" value="P:CAAX-box protein maturation"/>
    <property type="evidence" value="ECO:0007669"/>
    <property type="project" value="UniProtKB-ARBA"/>
</dbReference>
<accession>A0A380JN61</accession>
<feature type="transmembrane region" description="Helical" evidence="2">
    <location>
        <begin position="39"/>
        <end position="60"/>
    </location>
</feature>